<keyword evidence="4 7" id="KW-0808">Transferase</keyword>
<protein>
    <submittedName>
        <fullName evidence="7">KDO2-lipid IV(A) lauroyltransferase</fullName>
    </submittedName>
</protein>
<dbReference type="InterPro" id="IPR004960">
    <property type="entry name" value="LipA_acyltrans"/>
</dbReference>
<organism evidence="7 8">
    <name type="scientific">Corynebacterium renale</name>
    <dbReference type="NCBI Taxonomy" id="1724"/>
    <lineage>
        <taxon>Bacteria</taxon>
        <taxon>Bacillati</taxon>
        <taxon>Actinomycetota</taxon>
        <taxon>Actinomycetes</taxon>
        <taxon>Mycobacteriales</taxon>
        <taxon>Corynebacteriaceae</taxon>
        <taxon>Corynebacterium</taxon>
    </lineage>
</organism>
<evidence type="ECO:0000256" key="4">
    <source>
        <dbReference type="ARBA" id="ARBA00022679"/>
    </source>
</evidence>
<dbReference type="PANTHER" id="PTHR30606:SF10">
    <property type="entry name" value="PHOSPHATIDYLINOSITOL MANNOSIDE ACYLTRANSFERASE"/>
    <property type="match status" value="1"/>
</dbReference>
<dbReference type="GO" id="GO:0016746">
    <property type="term" value="F:acyltransferase activity"/>
    <property type="evidence" value="ECO:0007669"/>
    <property type="project" value="UniProtKB-KW"/>
</dbReference>
<keyword evidence="3" id="KW-0997">Cell inner membrane</keyword>
<evidence type="ECO:0000256" key="1">
    <source>
        <dbReference type="ARBA" id="ARBA00004533"/>
    </source>
</evidence>
<dbReference type="STRING" id="1724.GCA_001044175_00961"/>
<dbReference type="Pfam" id="PF03279">
    <property type="entry name" value="Lip_A_acyltrans"/>
    <property type="match status" value="1"/>
</dbReference>
<evidence type="ECO:0000256" key="2">
    <source>
        <dbReference type="ARBA" id="ARBA00022475"/>
    </source>
</evidence>
<evidence type="ECO:0000313" key="7">
    <source>
        <dbReference type="EMBL" id="PFG28604.1"/>
    </source>
</evidence>
<keyword evidence="2" id="KW-1003">Cell membrane</keyword>
<evidence type="ECO:0000256" key="3">
    <source>
        <dbReference type="ARBA" id="ARBA00022519"/>
    </source>
</evidence>
<keyword evidence="6" id="KW-0012">Acyltransferase</keyword>
<comment type="subcellular location">
    <subcellularLocation>
        <location evidence="1">Cell inner membrane</location>
    </subcellularLocation>
</comment>
<name>A0A2A9DPT5_9CORY</name>
<dbReference type="AlphaFoldDB" id="A0A2A9DPT5"/>
<evidence type="ECO:0000313" key="8">
    <source>
        <dbReference type="Proteomes" id="UP000221653"/>
    </source>
</evidence>
<dbReference type="NCBIfam" id="NF005919">
    <property type="entry name" value="PRK07920.1"/>
    <property type="match status" value="1"/>
</dbReference>
<evidence type="ECO:0000256" key="5">
    <source>
        <dbReference type="ARBA" id="ARBA00023136"/>
    </source>
</evidence>
<comment type="caution">
    <text evidence="7">The sequence shown here is derived from an EMBL/GenBank/DDBJ whole genome shotgun (WGS) entry which is preliminary data.</text>
</comment>
<dbReference type="OrthoDB" id="9803456at2"/>
<gene>
    <name evidence="7" type="ORF">ATK06_1723</name>
</gene>
<proteinExistence type="predicted"/>
<accession>A0A2A9DPT5</accession>
<dbReference type="Proteomes" id="UP000221653">
    <property type="component" value="Unassembled WGS sequence"/>
</dbReference>
<dbReference type="GO" id="GO:0005886">
    <property type="term" value="C:plasma membrane"/>
    <property type="evidence" value="ECO:0007669"/>
    <property type="project" value="UniProtKB-SubCell"/>
</dbReference>
<dbReference type="PANTHER" id="PTHR30606">
    <property type="entry name" value="LIPID A BIOSYNTHESIS LAUROYL ACYLTRANSFERASE"/>
    <property type="match status" value="1"/>
</dbReference>
<dbReference type="GO" id="GO:0009247">
    <property type="term" value="P:glycolipid biosynthetic process"/>
    <property type="evidence" value="ECO:0007669"/>
    <property type="project" value="UniProtKB-ARBA"/>
</dbReference>
<sequence>MSGILRFLARALGAELAEGDSVDIATVGYLAGWKCARFIPHHLLRSLGNCAADCVSKNGRGMEQLRRNLIRVVGAENVTSHLVRDAVRSYTRYWVEAFSLSSMAGDPRVMNTIAAGVQGRKRFDASYSRGKGVVLVLPHTGNWDMAGMFLVQEYGSFTTVAERVKPEVLFDAFVDFRNSLGFEVLPLTGGQAPYPQLQEVLREGGVVCLVGERDFKGSGIPVTFFDEETTMPPGAVELALSTGAALHVVHSWFDDEGWGLSVSEEIPRSEATTMQQQVADIFSRNIAEHPEDWHMLQPLWPHDRELRRKRRKEAQVKKGEQ</sequence>
<reference evidence="7 8" key="1">
    <citation type="submission" date="2017-10" db="EMBL/GenBank/DDBJ databases">
        <title>Sequencing the genomes of 1000 actinobacteria strains.</title>
        <authorList>
            <person name="Klenk H.-P."/>
        </authorList>
    </citation>
    <scope>NUCLEOTIDE SEQUENCE [LARGE SCALE GENOMIC DNA]</scope>
    <source>
        <strain evidence="7 8">DSM 20688</strain>
    </source>
</reference>
<dbReference type="CDD" id="cd07984">
    <property type="entry name" value="LPLAT_LABLAT-like"/>
    <property type="match status" value="1"/>
</dbReference>
<dbReference type="EMBL" id="PDJF01000001">
    <property type="protein sequence ID" value="PFG28604.1"/>
    <property type="molecule type" value="Genomic_DNA"/>
</dbReference>
<evidence type="ECO:0000256" key="6">
    <source>
        <dbReference type="ARBA" id="ARBA00023315"/>
    </source>
</evidence>
<keyword evidence="8" id="KW-1185">Reference proteome</keyword>
<keyword evidence="5" id="KW-0472">Membrane</keyword>